<evidence type="ECO:0000313" key="2">
    <source>
        <dbReference type="Proteomes" id="UP001497472"/>
    </source>
</evidence>
<proteinExistence type="predicted"/>
<gene>
    <name evidence="1" type="ORF">LNINA_LOCUS329</name>
</gene>
<keyword evidence="2" id="KW-1185">Reference proteome</keyword>
<sequence length="81" mass="9409">MYSSRKSAELERGPISALRRVASSQRRRCVVFHTFYITCPIRPLRRRARSFNGSTDKRRSGRGVMRCVVGAPLRRRTVMHC</sequence>
<evidence type="ECO:0000313" key="1">
    <source>
        <dbReference type="EMBL" id="CAK1540261.1"/>
    </source>
</evidence>
<accession>A0AAV1IV30</accession>
<protein>
    <submittedName>
        <fullName evidence="1">Uncharacterized protein</fullName>
    </submittedName>
</protein>
<dbReference type="AlphaFoldDB" id="A0AAV1IV30"/>
<name>A0AAV1IV30_9NEOP</name>
<dbReference type="Proteomes" id="UP001497472">
    <property type="component" value="Unassembled WGS sequence"/>
</dbReference>
<comment type="caution">
    <text evidence="1">The sequence shown here is derived from an EMBL/GenBank/DDBJ whole genome shotgun (WGS) entry which is preliminary data.</text>
</comment>
<reference evidence="1 2" key="1">
    <citation type="submission" date="2023-11" db="EMBL/GenBank/DDBJ databases">
        <authorList>
            <person name="Okamura Y."/>
        </authorList>
    </citation>
    <scope>NUCLEOTIDE SEQUENCE [LARGE SCALE GENOMIC DNA]</scope>
</reference>
<organism evidence="1 2">
    <name type="scientific">Leptosia nina</name>
    <dbReference type="NCBI Taxonomy" id="320188"/>
    <lineage>
        <taxon>Eukaryota</taxon>
        <taxon>Metazoa</taxon>
        <taxon>Ecdysozoa</taxon>
        <taxon>Arthropoda</taxon>
        <taxon>Hexapoda</taxon>
        <taxon>Insecta</taxon>
        <taxon>Pterygota</taxon>
        <taxon>Neoptera</taxon>
        <taxon>Endopterygota</taxon>
        <taxon>Lepidoptera</taxon>
        <taxon>Glossata</taxon>
        <taxon>Ditrysia</taxon>
        <taxon>Papilionoidea</taxon>
        <taxon>Pieridae</taxon>
        <taxon>Pierinae</taxon>
        <taxon>Leptosia</taxon>
    </lineage>
</organism>
<dbReference type="EMBL" id="CAVLEF010000001">
    <property type="protein sequence ID" value="CAK1540261.1"/>
    <property type="molecule type" value="Genomic_DNA"/>
</dbReference>